<reference evidence="1" key="2">
    <citation type="journal article" date="2015" name="Data Brief">
        <title>Shoot transcriptome of the giant reed, Arundo donax.</title>
        <authorList>
            <person name="Barrero R.A."/>
            <person name="Guerrero F.D."/>
            <person name="Moolhuijzen P."/>
            <person name="Goolsby J.A."/>
            <person name="Tidwell J."/>
            <person name="Bellgard S.E."/>
            <person name="Bellgard M.I."/>
        </authorList>
    </citation>
    <scope>NUCLEOTIDE SEQUENCE</scope>
    <source>
        <tissue evidence="1">Shoot tissue taken approximately 20 cm above the soil surface</tissue>
    </source>
</reference>
<accession>A0A0A8ZVR6</accession>
<reference evidence="1" key="1">
    <citation type="submission" date="2014-09" db="EMBL/GenBank/DDBJ databases">
        <authorList>
            <person name="Magalhaes I.L.F."/>
            <person name="Oliveira U."/>
            <person name="Santos F.R."/>
            <person name="Vidigal T.H.D.A."/>
            <person name="Brescovit A.D."/>
            <person name="Santos A.J."/>
        </authorList>
    </citation>
    <scope>NUCLEOTIDE SEQUENCE</scope>
    <source>
        <tissue evidence="1">Shoot tissue taken approximately 20 cm above the soil surface</tissue>
    </source>
</reference>
<organism evidence="1">
    <name type="scientific">Arundo donax</name>
    <name type="common">Giant reed</name>
    <name type="synonym">Donax arundinaceus</name>
    <dbReference type="NCBI Taxonomy" id="35708"/>
    <lineage>
        <taxon>Eukaryota</taxon>
        <taxon>Viridiplantae</taxon>
        <taxon>Streptophyta</taxon>
        <taxon>Embryophyta</taxon>
        <taxon>Tracheophyta</taxon>
        <taxon>Spermatophyta</taxon>
        <taxon>Magnoliopsida</taxon>
        <taxon>Liliopsida</taxon>
        <taxon>Poales</taxon>
        <taxon>Poaceae</taxon>
        <taxon>PACMAD clade</taxon>
        <taxon>Arundinoideae</taxon>
        <taxon>Arundineae</taxon>
        <taxon>Arundo</taxon>
    </lineage>
</organism>
<protein>
    <submittedName>
        <fullName evidence="1">Uncharacterized protein</fullName>
    </submittedName>
</protein>
<proteinExistence type="predicted"/>
<sequence>MVLFATMYMIK</sequence>
<evidence type="ECO:0000313" key="1">
    <source>
        <dbReference type="EMBL" id="JAD41803.1"/>
    </source>
</evidence>
<dbReference type="EMBL" id="GBRH01256092">
    <property type="protein sequence ID" value="JAD41803.1"/>
    <property type="molecule type" value="Transcribed_RNA"/>
</dbReference>
<name>A0A0A8ZVR6_ARUDO</name>